<dbReference type="Pfam" id="PF02194">
    <property type="entry name" value="PXA"/>
    <property type="match status" value="1"/>
</dbReference>
<dbReference type="GO" id="GO:0045022">
    <property type="term" value="P:early endosome to late endosome transport"/>
    <property type="evidence" value="ECO:0007669"/>
    <property type="project" value="TreeGrafter"/>
</dbReference>
<name>A0A9P4NWX9_9PEZI</name>
<dbReference type="PANTHER" id="PTHR22999">
    <property type="entry name" value="PX SERINE/THREONINE KINASE PXK"/>
    <property type="match status" value="1"/>
</dbReference>
<dbReference type="Proteomes" id="UP000800235">
    <property type="component" value="Unassembled WGS sequence"/>
</dbReference>
<dbReference type="InterPro" id="IPR003114">
    <property type="entry name" value="Phox_assoc"/>
</dbReference>
<dbReference type="InterPro" id="IPR051837">
    <property type="entry name" value="SortingNexin/PXDomain-PKLike"/>
</dbReference>
<dbReference type="GO" id="GO:0035091">
    <property type="term" value="F:phosphatidylinositol binding"/>
    <property type="evidence" value="ECO:0007669"/>
    <property type="project" value="TreeGrafter"/>
</dbReference>
<evidence type="ECO:0000259" key="4">
    <source>
        <dbReference type="PROSITE" id="PS51207"/>
    </source>
</evidence>
<dbReference type="OrthoDB" id="5582218at2759"/>
<comment type="subcellular location">
    <subcellularLocation>
        <location evidence="1">Cytoplasm</location>
    </subcellularLocation>
</comment>
<gene>
    <name evidence="5" type="ORF">EJ08DRAFT_564489</name>
</gene>
<evidence type="ECO:0000256" key="1">
    <source>
        <dbReference type="ARBA" id="ARBA00004496"/>
    </source>
</evidence>
<accession>A0A9P4NWX9</accession>
<dbReference type="GO" id="GO:0005770">
    <property type="term" value="C:late endosome"/>
    <property type="evidence" value="ECO:0007669"/>
    <property type="project" value="TreeGrafter"/>
</dbReference>
<evidence type="ECO:0000256" key="2">
    <source>
        <dbReference type="ARBA" id="ARBA00022490"/>
    </source>
</evidence>
<feature type="region of interest" description="Disordered" evidence="3">
    <location>
        <begin position="1"/>
        <end position="22"/>
    </location>
</feature>
<organism evidence="5 6">
    <name type="scientific">Tothia fuscella</name>
    <dbReference type="NCBI Taxonomy" id="1048955"/>
    <lineage>
        <taxon>Eukaryota</taxon>
        <taxon>Fungi</taxon>
        <taxon>Dikarya</taxon>
        <taxon>Ascomycota</taxon>
        <taxon>Pezizomycotina</taxon>
        <taxon>Dothideomycetes</taxon>
        <taxon>Pleosporomycetidae</taxon>
        <taxon>Venturiales</taxon>
        <taxon>Cylindrosympodiaceae</taxon>
        <taxon>Tothia</taxon>
    </lineage>
</organism>
<evidence type="ECO:0000256" key="3">
    <source>
        <dbReference type="SAM" id="MobiDB-lite"/>
    </source>
</evidence>
<dbReference type="EMBL" id="MU007022">
    <property type="protein sequence ID" value="KAF2433197.1"/>
    <property type="molecule type" value="Genomic_DNA"/>
</dbReference>
<proteinExistence type="predicted"/>
<keyword evidence="6" id="KW-1185">Reference proteome</keyword>
<feature type="domain" description="PXA" evidence="4">
    <location>
        <begin position="67"/>
        <end position="256"/>
    </location>
</feature>
<dbReference type="PANTHER" id="PTHR22999:SF23">
    <property type="entry name" value="SORTING NEXIN-16"/>
    <property type="match status" value="1"/>
</dbReference>
<dbReference type="AlphaFoldDB" id="A0A9P4NWX9"/>
<dbReference type="PROSITE" id="PS51207">
    <property type="entry name" value="PXA"/>
    <property type="match status" value="1"/>
</dbReference>
<protein>
    <recommendedName>
        <fullName evidence="4">PXA domain-containing protein</fullName>
    </recommendedName>
</protein>
<feature type="non-terminal residue" evidence="5">
    <location>
        <position position="1"/>
    </location>
</feature>
<dbReference type="GO" id="GO:0005769">
    <property type="term" value="C:early endosome"/>
    <property type="evidence" value="ECO:0007669"/>
    <property type="project" value="TreeGrafter"/>
</dbReference>
<dbReference type="SMART" id="SM00313">
    <property type="entry name" value="PXA"/>
    <property type="match status" value="1"/>
</dbReference>
<keyword evidence="2" id="KW-0963">Cytoplasm</keyword>
<reference evidence="5" key="1">
    <citation type="journal article" date="2020" name="Stud. Mycol.">
        <title>101 Dothideomycetes genomes: a test case for predicting lifestyles and emergence of pathogens.</title>
        <authorList>
            <person name="Haridas S."/>
            <person name="Albert R."/>
            <person name="Binder M."/>
            <person name="Bloem J."/>
            <person name="Labutti K."/>
            <person name="Salamov A."/>
            <person name="Andreopoulos B."/>
            <person name="Baker S."/>
            <person name="Barry K."/>
            <person name="Bills G."/>
            <person name="Bluhm B."/>
            <person name="Cannon C."/>
            <person name="Castanera R."/>
            <person name="Culley D."/>
            <person name="Daum C."/>
            <person name="Ezra D."/>
            <person name="Gonzalez J."/>
            <person name="Henrissat B."/>
            <person name="Kuo A."/>
            <person name="Liang C."/>
            <person name="Lipzen A."/>
            <person name="Lutzoni F."/>
            <person name="Magnuson J."/>
            <person name="Mondo S."/>
            <person name="Nolan M."/>
            <person name="Ohm R."/>
            <person name="Pangilinan J."/>
            <person name="Park H.-J."/>
            <person name="Ramirez L."/>
            <person name="Alfaro M."/>
            <person name="Sun H."/>
            <person name="Tritt A."/>
            <person name="Yoshinaga Y."/>
            <person name="Zwiers L.-H."/>
            <person name="Turgeon B."/>
            <person name="Goodwin S."/>
            <person name="Spatafora J."/>
            <person name="Crous P."/>
            <person name="Grigoriev I."/>
        </authorList>
    </citation>
    <scope>NUCLEOTIDE SEQUENCE</scope>
    <source>
        <strain evidence="5">CBS 130266</strain>
    </source>
</reference>
<evidence type="ECO:0000313" key="6">
    <source>
        <dbReference type="Proteomes" id="UP000800235"/>
    </source>
</evidence>
<feature type="non-terminal residue" evidence="5">
    <location>
        <position position="562"/>
    </location>
</feature>
<comment type="caution">
    <text evidence="5">The sequence shown here is derived from an EMBL/GenBank/DDBJ whole genome shotgun (WGS) entry which is preliminary data.</text>
</comment>
<evidence type="ECO:0000313" key="5">
    <source>
        <dbReference type="EMBL" id="KAF2433197.1"/>
    </source>
</evidence>
<sequence length="562" mass="62112">PPPAPRPAAILKETPKESSDNSIISDKATAAFIRRTLCAHHALSGAGEKDRNSPRPVDELLPPLTSSNEVDLQLYAIVAVILKEFVFIWYTKITPDHVFVDEVIQIVAHCTRALEQRLRKVDLESLLLDELPQLIDTHLSAFRIAQDSIYPLPLANTPREVYHTLTPHPALSPVPLNADPSSLLELERNEEAWRQLLVQGVLAVLLPTEDLENGCLRTLVTDIFAEMILGNGLSKKACEPWLLWDAITTIIEATHPRTGAKNVEKVQPPTTASSRLEQFGLLSGANENMNVSHRFNLKAHGSAAFSSVSGLFWTVVQYMFLAFTAGRIVIYTLATSSTMPSRSKTWLSPVEAERQDILFPPKARSNSHTSSASLANNQRPILDMAVWPMMAHLIEINVRMPWLSGMLALLQHGALFGPGRVGDTDGALDRLLSNYVRAHMLNPAYIPKLLRIVRATLFPNNQPGPPRKIPSAIEVVAIKRRCAETIASVLPPPVGARIFALQGVDLDTRAEALVKEIEGLLDILSDSYMNRHLVFGIVELVVVRFLPELGEKGVGELMRDRL</sequence>